<evidence type="ECO:0000313" key="3">
    <source>
        <dbReference type="EMBL" id="SFA40478.1"/>
    </source>
</evidence>
<evidence type="ECO:0000256" key="1">
    <source>
        <dbReference type="ARBA" id="ARBA00038240"/>
    </source>
</evidence>
<name>A0A1I0SLV8_9SPHI</name>
<gene>
    <name evidence="3" type="ORF">SAMN04488511_10282</name>
</gene>
<dbReference type="GO" id="GO:0009088">
    <property type="term" value="P:threonine biosynthetic process"/>
    <property type="evidence" value="ECO:0007669"/>
    <property type="project" value="TreeGrafter"/>
</dbReference>
<proteinExistence type="inferred from homology"/>
<dbReference type="PANTHER" id="PTHR21064">
    <property type="entry name" value="AMINOGLYCOSIDE PHOSPHOTRANSFERASE DOMAIN-CONTAINING PROTEIN-RELATED"/>
    <property type="match status" value="1"/>
</dbReference>
<keyword evidence="4" id="KW-1185">Reference proteome</keyword>
<feature type="domain" description="Aminoglycoside phosphotransferase" evidence="2">
    <location>
        <begin position="42"/>
        <end position="277"/>
    </location>
</feature>
<dbReference type="InterPro" id="IPR011009">
    <property type="entry name" value="Kinase-like_dom_sf"/>
</dbReference>
<dbReference type="Gene3D" id="3.30.200.20">
    <property type="entry name" value="Phosphorylase Kinase, domain 1"/>
    <property type="match status" value="1"/>
</dbReference>
<reference evidence="4" key="1">
    <citation type="submission" date="2016-10" db="EMBL/GenBank/DDBJ databases">
        <authorList>
            <person name="Varghese N."/>
            <person name="Submissions S."/>
        </authorList>
    </citation>
    <scope>NUCLEOTIDE SEQUENCE [LARGE SCALE GENOMIC DNA]</scope>
    <source>
        <strain evidence="4">DSM 18130</strain>
    </source>
</reference>
<comment type="similarity">
    <text evidence="1">Belongs to the pseudomonas-type ThrB family.</text>
</comment>
<dbReference type="SUPFAM" id="SSF56112">
    <property type="entry name" value="Protein kinase-like (PK-like)"/>
    <property type="match status" value="1"/>
</dbReference>
<keyword evidence="3" id="KW-0808">Transferase</keyword>
<dbReference type="Gene3D" id="3.90.1200.10">
    <property type="match status" value="1"/>
</dbReference>
<dbReference type="EMBL" id="FOJM01000002">
    <property type="protein sequence ID" value="SFA40478.1"/>
    <property type="molecule type" value="Genomic_DNA"/>
</dbReference>
<dbReference type="AlphaFoldDB" id="A0A1I0SLV8"/>
<dbReference type="Proteomes" id="UP000198836">
    <property type="component" value="Unassembled WGS sequence"/>
</dbReference>
<accession>A0A1I0SLV8</accession>
<keyword evidence="3" id="KW-0418">Kinase</keyword>
<dbReference type="PANTHER" id="PTHR21064:SF6">
    <property type="entry name" value="AMINOGLYCOSIDE PHOSPHOTRANSFERASE DOMAIN-CONTAINING PROTEIN"/>
    <property type="match status" value="1"/>
</dbReference>
<protein>
    <submittedName>
        <fullName evidence="3">Ser/Thr protein kinase RdoA involved in Cpx stress response, MazF antagonist</fullName>
    </submittedName>
</protein>
<dbReference type="InterPro" id="IPR002575">
    <property type="entry name" value="Aminoglycoside_PTrfase"/>
</dbReference>
<dbReference type="RefSeq" id="WP_090980152.1">
    <property type="nucleotide sequence ID" value="NZ_FOJM01000002.1"/>
</dbReference>
<evidence type="ECO:0000259" key="2">
    <source>
        <dbReference type="Pfam" id="PF01636"/>
    </source>
</evidence>
<dbReference type="OrthoDB" id="241498at2"/>
<dbReference type="InterPro" id="IPR050249">
    <property type="entry name" value="Pseudomonas-type_ThrB"/>
</dbReference>
<dbReference type="GO" id="GO:0004413">
    <property type="term" value="F:homoserine kinase activity"/>
    <property type="evidence" value="ECO:0007669"/>
    <property type="project" value="TreeGrafter"/>
</dbReference>
<evidence type="ECO:0000313" key="4">
    <source>
        <dbReference type="Proteomes" id="UP000198836"/>
    </source>
</evidence>
<dbReference type="STRING" id="332999.SAMN04488511_10282"/>
<organism evidence="3 4">
    <name type="scientific">Pedobacter suwonensis</name>
    <dbReference type="NCBI Taxonomy" id="332999"/>
    <lineage>
        <taxon>Bacteria</taxon>
        <taxon>Pseudomonadati</taxon>
        <taxon>Bacteroidota</taxon>
        <taxon>Sphingobacteriia</taxon>
        <taxon>Sphingobacteriales</taxon>
        <taxon>Sphingobacteriaceae</taxon>
        <taxon>Pedobacter</taxon>
    </lineage>
</organism>
<sequence>MPYFFPAQYSTLSAAALRGYLIENYQLDQSTTCRLLIRNVSDTYVLENLSHKYIFKIYRDAHRKRHEIEAEVELLNILHANGNSVSYPIKDLEGKQIQQFNAIEGFRNGILFSFAEGKVILDLEDQHLIQLGHDMAKLHQSTSSIKLNHPRPIFNFETTLFEPLKSLEPHFSEMKDEYAYLRNIAEKVILKFEEFDTAAFSYGYCHYDFFPKNFHFNAQGKITFFDFDFAGEGYLVNDLMSFLNHYFFHQQSNSISREQADKDFATFLAAYQELRPLTDDELKAIPFLGITFHIFFLKFFYDHYDDWSNIFLTPRYTKHRVALIKKWEEMYCNF</sequence>
<dbReference type="Pfam" id="PF01636">
    <property type="entry name" value="APH"/>
    <property type="match status" value="1"/>
</dbReference>